<evidence type="ECO:0000313" key="3">
    <source>
        <dbReference type="Proteomes" id="UP000287651"/>
    </source>
</evidence>
<dbReference type="Proteomes" id="UP000287651">
    <property type="component" value="Unassembled WGS sequence"/>
</dbReference>
<dbReference type="PANTHER" id="PTHR34193">
    <property type="entry name" value="OS11G0199801 PROTEIN"/>
    <property type="match status" value="1"/>
</dbReference>
<accession>A0A426Z292</accession>
<evidence type="ECO:0000256" key="1">
    <source>
        <dbReference type="SAM" id="MobiDB-lite"/>
    </source>
</evidence>
<protein>
    <submittedName>
        <fullName evidence="2">Uncharacterized protein</fullName>
    </submittedName>
</protein>
<dbReference type="EMBL" id="AMZH03008845">
    <property type="protein sequence ID" value="RRT58097.1"/>
    <property type="molecule type" value="Genomic_DNA"/>
</dbReference>
<proteinExistence type="predicted"/>
<comment type="caution">
    <text evidence="2">The sequence shown here is derived from an EMBL/GenBank/DDBJ whole genome shotgun (WGS) entry which is preliminary data.</text>
</comment>
<dbReference type="PANTHER" id="PTHR34193:SF1">
    <property type="entry name" value="EXPRESSED PROTEIN"/>
    <property type="match status" value="1"/>
</dbReference>
<evidence type="ECO:0000313" key="2">
    <source>
        <dbReference type="EMBL" id="RRT58097.1"/>
    </source>
</evidence>
<gene>
    <name evidence="2" type="ORF">B296_00008498</name>
</gene>
<name>A0A426Z292_ENSVE</name>
<sequence length="72" mass="8363">MIVIEQFIMATRAQEIARCREEMLGMAHGMPESAYELTPRDMVESPRPKIEKHDQERPVEGEMSSEKKDVEE</sequence>
<organism evidence="2 3">
    <name type="scientific">Ensete ventricosum</name>
    <name type="common">Abyssinian banana</name>
    <name type="synonym">Musa ensete</name>
    <dbReference type="NCBI Taxonomy" id="4639"/>
    <lineage>
        <taxon>Eukaryota</taxon>
        <taxon>Viridiplantae</taxon>
        <taxon>Streptophyta</taxon>
        <taxon>Embryophyta</taxon>
        <taxon>Tracheophyta</taxon>
        <taxon>Spermatophyta</taxon>
        <taxon>Magnoliopsida</taxon>
        <taxon>Liliopsida</taxon>
        <taxon>Zingiberales</taxon>
        <taxon>Musaceae</taxon>
        <taxon>Ensete</taxon>
    </lineage>
</organism>
<reference evidence="2 3" key="1">
    <citation type="journal article" date="2014" name="Agronomy (Basel)">
        <title>A Draft Genome Sequence for Ensete ventricosum, the Drought-Tolerant Tree Against Hunger.</title>
        <authorList>
            <person name="Harrison J."/>
            <person name="Moore K.A."/>
            <person name="Paszkiewicz K."/>
            <person name="Jones T."/>
            <person name="Grant M."/>
            <person name="Ambacheew D."/>
            <person name="Muzemil S."/>
            <person name="Studholme D.J."/>
        </authorList>
    </citation>
    <scope>NUCLEOTIDE SEQUENCE [LARGE SCALE GENOMIC DNA]</scope>
</reference>
<dbReference type="AlphaFoldDB" id="A0A426Z292"/>
<feature type="compositionally biased region" description="Basic and acidic residues" evidence="1">
    <location>
        <begin position="38"/>
        <end position="72"/>
    </location>
</feature>
<feature type="region of interest" description="Disordered" evidence="1">
    <location>
        <begin position="31"/>
        <end position="72"/>
    </location>
</feature>